<sequence length="73" mass="8654">MILRLYSENLYWLRKKHNIVINEDVSSFKAFLDEIVEIYDIVSGNGIFNEIKPHVSEFLNLEKEYTSAVEFLK</sequence>
<evidence type="ECO:0000313" key="4">
    <source>
        <dbReference type="Proteomes" id="UP000078555"/>
    </source>
</evidence>
<dbReference type="Proteomes" id="UP000078550">
    <property type="component" value="Unassembled WGS sequence"/>
</dbReference>
<protein>
    <recommendedName>
        <fullName evidence="5">PIR Superfamily Protein</fullName>
    </recommendedName>
</protein>
<evidence type="ECO:0000313" key="2">
    <source>
        <dbReference type="EMBL" id="SBT59300.1"/>
    </source>
</evidence>
<evidence type="ECO:0000313" key="1">
    <source>
        <dbReference type="EMBL" id="SBT53038.1"/>
    </source>
</evidence>
<organism evidence="2 3">
    <name type="scientific">Plasmodium ovale wallikeri</name>
    <dbReference type="NCBI Taxonomy" id="864142"/>
    <lineage>
        <taxon>Eukaryota</taxon>
        <taxon>Sar</taxon>
        <taxon>Alveolata</taxon>
        <taxon>Apicomplexa</taxon>
        <taxon>Aconoidasida</taxon>
        <taxon>Haemosporida</taxon>
        <taxon>Plasmodiidae</taxon>
        <taxon>Plasmodium</taxon>
        <taxon>Plasmodium (Plasmodium)</taxon>
    </lineage>
</organism>
<evidence type="ECO:0000313" key="3">
    <source>
        <dbReference type="Proteomes" id="UP000078550"/>
    </source>
</evidence>
<keyword evidence="4" id="KW-1185">Reference proteome</keyword>
<reference evidence="3 4" key="2">
    <citation type="submission" date="2016-05" db="EMBL/GenBank/DDBJ databases">
        <authorList>
            <person name="Naeem Raeece"/>
        </authorList>
    </citation>
    <scope>NUCLEOTIDE SEQUENCE [LARGE SCALE GENOMIC DNA]</scope>
</reference>
<evidence type="ECO:0008006" key="5">
    <source>
        <dbReference type="Google" id="ProtNLM"/>
    </source>
</evidence>
<name>A0A1A9AT55_PLAOA</name>
<dbReference type="AlphaFoldDB" id="A0A1A9AT55"/>
<dbReference type="Proteomes" id="UP000078555">
    <property type="component" value="Unassembled WGS sequence"/>
</dbReference>
<reference evidence="2" key="1">
    <citation type="submission" date="2016-05" db="EMBL/GenBank/DDBJ databases">
        <authorList>
            <person name="Lavstsen T."/>
            <person name="Jespersen J.S."/>
        </authorList>
    </citation>
    <scope>NUCLEOTIDE SEQUENCE [LARGE SCALE GENOMIC DNA]</scope>
</reference>
<gene>
    <name evidence="1" type="ORF">POVWA1_064240</name>
    <name evidence="2" type="ORF">POVWA2_094500</name>
</gene>
<dbReference type="EMBL" id="FLRE01003171">
    <property type="protein sequence ID" value="SBT59300.1"/>
    <property type="molecule type" value="Genomic_DNA"/>
</dbReference>
<proteinExistence type="predicted"/>
<dbReference type="EMBL" id="FLRD01000345">
    <property type="protein sequence ID" value="SBT53038.1"/>
    <property type="molecule type" value="Genomic_DNA"/>
</dbReference>
<accession>A0A1A9AT55</accession>